<keyword evidence="3" id="KW-1185">Reference proteome</keyword>
<evidence type="ECO:0000313" key="3">
    <source>
        <dbReference type="Proteomes" id="UP000230002"/>
    </source>
</evidence>
<dbReference type="EMBL" id="AYKW01000023">
    <property type="protein sequence ID" value="PIL28831.1"/>
    <property type="molecule type" value="Genomic_DNA"/>
</dbReference>
<accession>A0A2G8S4Z9</accession>
<protein>
    <recommendedName>
        <fullName evidence="4">F-box domain-containing protein</fullName>
    </recommendedName>
</protein>
<evidence type="ECO:0000256" key="1">
    <source>
        <dbReference type="SAM" id="MobiDB-lite"/>
    </source>
</evidence>
<reference evidence="2 3" key="1">
    <citation type="journal article" date="2015" name="Sci. Rep.">
        <title>Chromosome-level genome map provides insights into diverse defense mechanisms in the medicinal fungus Ganoderma sinense.</title>
        <authorList>
            <person name="Zhu Y."/>
            <person name="Xu J."/>
            <person name="Sun C."/>
            <person name="Zhou S."/>
            <person name="Xu H."/>
            <person name="Nelson D.R."/>
            <person name="Qian J."/>
            <person name="Song J."/>
            <person name="Luo H."/>
            <person name="Xiang L."/>
            <person name="Li Y."/>
            <person name="Xu Z."/>
            <person name="Ji A."/>
            <person name="Wang L."/>
            <person name="Lu S."/>
            <person name="Hayward A."/>
            <person name="Sun W."/>
            <person name="Li X."/>
            <person name="Schwartz D.C."/>
            <person name="Wang Y."/>
            <person name="Chen S."/>
        </authorList>
    </citation>
    <scope>NUCLEOTIDE SEQUENCE [LARGE SCALE GENOMIC DNA]</scope>
    <source>
        <strain evidence="2 3">ZZ0214-1</strain>
    </source>
</reference>
<proteinExistence type="predicted"/>
<dbReference type="AlphaFoldDB" id="A0A2G8S4Z9"/>
<comment type="caution">
    <text evidence="2">The sequence shown here is derived from an EMBL/GenBank/DDBJ whole genome shotgun (WGS) entry which is preliminary data.</text>
</comment>
<organism evidence="2 3">
    <name type="scientific">Ganoderma sinense ZZ0214-1</name>
    <dbReference type="NCBI Taxonomy" id="1077348"/>
    <lineage>
        <taxon>Eukaryota</taxon>
        <taxon>Fungi</taxon>
        <taxon>Dikarya</taxon>
        <taxon>Basidiomycota</taxon>
        <taxon>Agaricomycotina</taxon>
        <taxon>Agaricomycetes</taxon>
        <taxon>Polyporales</taxon>
        <taxon>Polyporaceae</taxon>
        <taxon>Ganoderma</taxon>
    </lineage>
</organism>
<sequence>MLSQSSRKSNSVIAMEDSEPQEPLQPNPRNRAPLNLDVLNTIFVFTNYPDLLSLSLTCSAFRPLAIRTLLRTRPVVLKNIATIPKFRDFIFSDGPARTPHIIALIVDVAHNETTPDPETSERAIEALIAILRHAPSLKSLELISSANERPIAYLDDPRLSAAVGEVASLRELTIGGKTKVTDFIGAMRSPITKLTLRFLEPAGGIDDSWSPISLCAALSPFAHSLESLAIEHSNVRLAGNPPGSAVSTSAQFYALRSLTFTNLVAVPHLALFFKLFPNLDGTVHLTGSIYDLHDLESEDDSEHYNFSRRAREQNGTAQEGRCWTRLERLICDVWTLFVLNLQCPIGLTMIQECPADADSLERRYLVESLRDHPPTRLNLHVTASWNGGFDEPSLGGMIPPEAATTLTHLTLFVEYKYNACPSESARKEPLEQNRRLRGLLLNIVNKIQSVVTRVRGPSSIPTLGSETADTRWSDLWRDTLLPGIEHLHALTHFRLAFHCIARQAEDPGRPISEEPLVEDLRPSSGFDFTAVASAIADALPSLQFCFITNSARVVDTKFVYAFDPVERWCESRAWRIVPHAPFGDGIDHPEAMTPHTDTLGTRKALVELEDGVAEAIIEMEDLDLSIKEEAKNVATLG</sequence>
<feature type="region of interest" description="Disordered" evidence="1">
    <location>
        <begin position="1"/>
        <end position="30"/>
    </location>
</feature>
<evidence type="ECO:0000313" key="2">
    <source>
        <dbReference type="EMBL" id="PIL28831.1"/>
    </source>
</evidence>
<gene>
    <name evidence="2" type="ORF">GSI_08876</name>
</gene>
<evidence type="ECO:0008006" key="4">
    <source>
        <dbReference type="Google" id="ProtNLM"/>
    </source>
</evidence>
<dbReference type="Proteomes" id="UP000230002">
    <property type="component" value="Unassembled WGS sequence"/>
</dbReference>
<dbReference type="OrthoDB" id="2748713at2759"/>
<feature type="compositionally biased region" description="Polar residues" evidence="1">
    <location>
        <begin position="1"/>
        <end position="12"/>
    </location>
</feature>
<name>A0A2G8S4Z9_9APHY</name>